<gene>
    <name evidence="1" type="ORF">KC19_11G091700</name>
</gene>
<evidence type="ECO:0000313" key="2">
    <source>
        <dbReference type="Proteomes" id="UP000822688"/>
    </source>
</evidence>
<keyword evidence="2" id="KW-1185">Reference proteome</keyword>
<name>A0A8T0GEM7_CERPU</name>
<proteinExistence type="predicted"/>
<comment type="caution">
    <text evidence="1">The sequence shown here is derived from an EMBL/GenBank/DDBJ whole genome shotgun (WGS) entry which is preliminary data.</text>
</comment>
<protein>
    <submittedName>
        <fullName evidence="1">Uncharacterized protein</fullName>
    </submittedName>
</protein>
<reference evidence="1 2" key="1">
    <citation type="submission" date="2020-06" db="EMBL/GenBank/DDBJ databases">
        <title>WGS assembly of Ceratodon purpureus strain R40.</title>
        <authorList>
            <person name="Carey S.B."/>
            <person name="Jenkins J."/>
            <person name="Shu S."/>
            <person name="Lovell J.T."/>
            <person name="Sreedasyam A."/>
            <person name="Maumus F."/>
            <person name="Tiley G.P."/>
            <person name="Fernandez-Pozo N."/>
            <person name="Barry K."/>
            <person name="Chen C."/>
            <person name="Wang M."/>
            <person name="Lipzen A."/>
            <person name="Daum C."/>
            <person name="Saski C.A."/>
            <person name="Payton A.C."/>
            <person name="Mcbreen J.C."/>
            <person name="Conrad R.E."/>
            <person name="Kollar L.M."/>
            <person name="Olsson S."/>
            <person name="Huttunen S."/>
            <person name="Landis J.B."/>
            <person name="Wickett N.J."/>
            <person name="Johnson M.G."/>
            <person name="Rensing S.A."/>
            <person name="Grimwood J."/>
            <person name="Schmutz J."/>
            <person name="Mcdaniel S.F."/>
        </authorList>
    </citation>
    <scope>NUCLEOTIDE SEQUENCE [LARGE SCALE GENOMIC DNA]</scope>
    <source>
        <strain evidence="1 2">R40</strain>
    </source>
</reference>
<dbReference type="Proteomes" id="UP000822688">
    <property type="component" value="Chromosome 11"/>
</dbReference>
<organism evidence="1 2">
    <name type="scientific">Ceratodon purpureus</name>
    <name type="common">Fire moss</name>
    <name type="synonym">Dicranum purpureum</name>
    <dbReference type="NCBI Taxonomy" id="3225"/>
    <lineage>
        <taxon>Eukaryota</taxon>
        <taxon>Viridiplantae</taxon>
        <taxon>Streptophyta</taxon>
        <taxon>Embryophyta</taxon>
        <taxon>Bryophyta</taxon>
        <taxon>Bryophytina</taxon>
        <taxon>Bryopsida</taxon>
        <taxon>Dicranidae</taxon>
        <taxon>Pseudoditrichales</taxon>
        <taxon>Ditrichaceae</taxon>
        <taxon>Ceratodon</taxon>
    </lineage>
</organism>
<accession>A0A8T0GEM7</accession>
<dbReference type="AlphaFoldDB" id="A0A8T0GEM7"/>
<evidence type="ECO:0000313" key="1">
    <source>
        <dbReference type="EMBL" id="KAG0556967.1"/>
    </source>
</evidence>
<sequence>MLQISHISKTKFYQLEREGTKYFKAKLVQRNLQLLELLNLELNLHLNKLLKFKAKPTTPRSFEFRAEPEILRTLEIEARPVIGLLKLKLYLQLKDLPKPRLWKEPKVKQRLG</sequence>
<dbReference type="EMBL" id="CM026432">
    <property type="protein sequence ID" value="KAG0556967.1"/>
    <property type="molecule type" value="Genomic_DNA"/>
</dbReference>